<dbReference type="Gene3D" id="3.40.50.10810">
    <property type="entry name" value="Tandem AAA-ATPase domain"/>
    <property type="match status" value="1"/>
</dbReference>
<dbReference type="SUPFAM" id="SSF52540">
    <property type="entry name" value="P-loop containing nucleoside triphosphate hydrolases"/>
    <property type="match status" value="2"/>
</dbReference>
<feature type="domain" description="Helicase ATP-binding" evidence="2">
    <location>
        <begin position="130"/>
        <end position="331"/>
    </location>
</feature>
<keyword evidence="4" id="KW-1185">Reference proteome</keyword>
<dbReference type="RefSeq" id="WP_182921266.1">
    <property type="nucleotide sequence ID" value="NZ_WNXD01000001.1"/>
</dbReference>
<dbReference type="InterPro" id="IPR038718">
    <property type="entry name" value="SNF2-like_sf"/>
</dbReference>
<dbReference type="GO" id="GO:0005524">
    <property type="term" value="F:ATP binding"/>
    <property type="evidence" value="ECO:0007669"/>
    <property type="project" value="InterPro"/>
</dbReference>
<evidence type="ECO:0000256" key="1">
    <source>
        <dbReference type="ARBA" id="ARBA00022801"/>
    </source>
</evidence>
<name>A0A923DZ04_9SPHI</name>
<dbReference type="GO" id="GO:0016787">
    <property type="term" value="F:hydrolase activity"/>
    <property type="evidence" value="ECO:0007669"/>
    <property type="project" value="UniProtKB-KW"/>
</dbReference>
<reference evidence="3" key="1">
    <citation type="submission" date="2019-11" db="EMBL/GenBank/DDBJ databases">
        <title>Description of Pedobacter sp. LMG 31464T.</title>
        <authorList>
            <person name="Carlier A."/>
            <person name="Qi S."/>
            <person name="Vandamme P."/>
        </authorList>
    </citation>
    <scope>NUCLEOTIDE SEQUENCE</scope>
    <source>
        <strain evidence="3">LMG 31464</strain>
    </source>
</reference>
<keyword evidence="3" id="KW-0547">Nucleotide-binding</keyword>
<dbReference type="AlphaFoldDB" id="A0A923DZ04"/>
<gene>
    <name evidence="3" type="ORF">GM921_03725</name>
</gene>
<sequence length="666" mass="77316">MASVEIHIDVNKCQFELTGDAKDLWLNRRARFFLKDYLNAQLSQDDKVLIPYIKESIDDKEKVLTEIQDLLVKFSYAENLTDDSKSILSDYLEEKGKFEEFSDKARRIWNNDLDIEDFTKFTEVLKKEVPNRTLYDLQLLSSYHLAFSQNACNFSVPGAGKTSIVYGAYAYLRSLPKDNIKYVNKLLIIGPLSSFGPWEDEYYECFAENPDVQRLSGGVSKDDKIRHFLSPHSAEITLISYQGVVSSLNDIISYLRRHENKVMVVLDEAHKIKNTEGGIWAQSILSIAKYCKSRVVLTGTPAPNGYEDIYNLYNFIWPDKNIISYHLYQLKEMTGNPFDVRIPSLVDMLSPFFIRITKGDLKKYMGLPEPVENTPYYVDMGAVQREIYDFIEKNYLDYFQNLSDGKDITNTLVKARMIRLMQAGTNPALLQKPIEEYYREQGMSNELFIDDSDLIDKIIEYRQYETPAKFFKVAELVQDIIQRGEKVVIWGIFIQTIKDLQQFLKSLDIDCRLLIGETPIEFEGISNGIDTRESIVRDFNSKDSSFQVIIANPFAVAESISLHKSCHNAIYVERNFNASNFLQSKDRIHRVGLKPTDKINYYYVLARNSIDETINERLIEKEKNMLRIIESKSIPFINMNMDYESDLNDDIKHLIYDYVKRVTKDR</sequence>
<dbReference type="InterPro" id="IPR049730">
    <property type="entry name" value="SNF2/RAD54-like_C"/>
</dbReference>
<dbReference type="InterPro" id="IPR014001">
    <property type="entry name" value="Helicase_ATP-bd"/>
</dbReference>
<dbReference type="SMART" id="SM00487">
    <property type="entry name" value="DEXDc"/>
    <property type="match status" value="1"/>
</dbReference>
<dbReference type="Gene3D" id="3.40.50.300">
    <property type="entry name" value="P-loop containing nucleotide triphosphate hydrolases"/>
    <property type="match status" value="1"/>
</dbReference>
<organism evidence="3 4">
    <name type="scientific">Pedobacter planticolens</name>
    <dbReference type="NCBI Taxonomy" id="2679964"/>
    <lineage>
        <taxon>Bacteria</taxon>
        <taxon>Pseudomonadati</taxon>
        <taxon>Bacteroidota</taxon>
        <taxon>Sphingobacteriia</taxon>
        <taxon>Sphingobacteriales</taxon>
        <taxon>Sphingobacteriaceae</taxon>
        <taxon>Pedobacter</taxon>
    </lineage>
</organism>
<dbReference type="GO" id="GO:0004386">
    <property type="term" value="F:helicase activity"/>
    <property type="evidence" value="ECO:0007669"/>
    <property type="project" value="UniProtKB-KW"/>
</dbReference>
<dbReference type="Proteomes" id="UP000601055">
    <property type="component" value="Unassembled WGS sequence"/>
</dbReference>
<protein>
    <submittedName>
        <fullName evidence="3">ATP-dependent helicase</fullName>
    </submittedName>
</protein>
<dbReference type="PANTHER" id="PTHR10799">
    <property type="entry name" value="SNF2/RAD54 HELICASE FAMILY"/>
    <property type="match status" value="1"/>
</dbReference>
<accession>A0A923DZ04</accession>
<keyword evidence="3" id="KW-0347">Helicase</keyword>
<keyword evidence="3" id="KW-0067">ATP-binding</keyword>
<dbReference type="InterPro" id="IPR027417">
    <property type="entry name" value="P-loop_NTPase"/>
</dbReference>
<keyword evidence="1" id="KW-0378">Hydrolase</keyword>
<evidence type="ECO:0000313" key="3">
    <source>
        <dbReference type="EMBL" id="MBB2144579.1"/>
    </source>
</evidence>
<comment type="caution">
    <text evidence="3">The sequence shown here is derived from an EMBL/GenBank/DDBJ whole genome shotgun (WGS) entry which is preliminary data.</text>
</comment>
<evidence type="ECO:0000313" key="4">
    <source>
        <dbReference type="Proteomes" id="UP000601055"/>
    </source>
</evidence>
<dbReference type="CDD" id="cd18793">
    <property type="entry name" value="SF2_C_SNF"/>
    <property type="match status" value="1"/>
</dbReference>
<proteinExistence type="predicted"/>
<dbReference type="Pfam" id="PF00176">
    <property type="entry name" value="SNF2-rel_dom"/>
    <property type="match status" value="1"/>
</dbReference>
<dbReference type="InterPro" id="IPR000330">
    <property type="entry name" value="SNF2_N"/>
</dbReference>
<evidence type="ECO:0000259" key="2">
    <source>
        <dbReference type="SMART" id="SM00487"/>
    </source>
</evidence>
<dbReference type="EMBL" id="WNXD01000001">
    <property type="protein sequence ID" value="MBB2144579.1"/>
    <property type="molecule type" value="Genomic_DNA"/>
</dbReference>